<dbReference type="Proteomes" id="UP000199134">
    <property type="component" value="Unassembled WGS sequence"/>
</dbReference>
<dbReference type="EMBL" id="FNIW01000010">
    <property type="protein sequence ID" value="SDO12719.1"/>
    <property type="molecule type" value="Genomic_DNA"/>
</dbReference>
<proteinExistence type="predicted"/>
<organism evidence="1 2">
    <name type="scientific">Prevotella communis</name>
    <dbReference type="NCBI Taxonomy" id="2913614"/>
    <lineage>
        <taxon>Bacteria</taxon>
        <taxon>Pseudomonadati</taxon>
        <taxon>Bacteroidota</taxon>
        <taxon>Bacteroidia</taxon>
        <taxon>Bacteroidales</taxon>
        <taxon>Prevotellaceae</taxon>
        <taxon>Prevotella</taxon>
    </lineage>
</organism>
<comment type="caution">
    <text evidence="1">The sequence shown here is derived from an EMBL/GenBank/DDBJ whole genome shotgun (WGS) entry which is preliminary data.</text>
</comment>
<evidence type="ECO:0000313" key="2">
    <source>
        <dbReference type="Proteomes" id="UP000199134"/>
    </source>
</evidence>
<gene>
    <name evidence="1" type="ORF">SAMN04487900_11065</name>
</gene>
<name>A0A1H0H0Q2_9BACT</name>
<reference evidence="2" key="1">
    <citation type="submission" date="2016-10" db="EMBL/GenBank/DDBJ databases">
        <authorList>
            <person name="de Groot N.N."/>
        </authorList>
    </citation>
    <scope>NUCLEOTIDE SEQUENCE [LARGE SCALE GENOMIC DNA]</scope>
    <source>
        <strain evidence="2">BP1-145</strain>
    </source>
</reference>
<protein>
    <submittedName>
        <fullName evidence="1">Uncharacterized protein</fullName>
    </submittedName>
</protein>
<accession>A0A1H0H0Q2</accession>
<dbReference type="AlphaFoldDB" id="A0A1H0H0Q2"/>
<evidence type="ECO:0000313" key="1">
    <source>
        <dbReference type="EMBL" id="SDO12719.1"/>
    </source>
</evidence>
<sequence>MTAGISFNIYVMSYQRYDRIVTKDLFEYCTYVVREEEADKYREAGVDNLLIIPKDCPVWNFMDTLWWTIWNTPEDVIFIADDDITRFIYRMNNWLPIDSANFINPVETVTAEVERIAQMLVDLDLGLAYDGPQKTLFAYDKEWNFKGMPGHCRWVNKNCLKAKYDCKDMASSDIDMAMQEMLLNRITLQPKYFLSDAGQMEVNSGGETNTREETYQGRLAMENKWGKYYSYDVRKNQAKINIKR</sequence>
<dbReference type="RefSeq" id="WP_091853563.1">
    <property type="nucleotide sequence ID" value="NZ_FNIW01000010.1"/>
</dbReference>